<proteinExistence type="predicted"/>
<dbReference type="EMBL" id="CM023486">
    <property type="protein sequence ID" value="KAH6929162.1"/>
    <property type="molecule type" value="Genomic_DNA"/>
</dbReference>
<comment type="caution">
    <text evidence="1">The sequence shown here is derived from an EMBL/GenBank/DDBJ whole genome shotgun (WGS) entry which is preliminary data.</text>
</comment>
<dbReference type="Proteomes" id="UP000821845">
    <property type="component" value="Chromosome 6"/>
</dbReference>
<sequence>MNVVVEGRNISKEFEAGAGWSTVGSKKPAAERPVTTNIAAHPATGGREQHQQKLKQQLIKASRMPYLPKGDFKVIIRPKGGLKIGELGAARVASQKKTMGKKTARTRIPCFGGYEGRSWTPFPGEQAPFTLEISRQDQKVQMTEPYTRTCPTQTQEPHAWTSATTLSLQGRRPVTRKGDRQQGELGRRGQRFVAPRRI</sequence>
<evidence type="ECO:0000313" key="1">
    <source>
        <dbReference type="EMBL" id="KAH6929162.1"/>
    </source>
</evidence>
<keyword evidence="2" id="KW-1185">Reference proteome</keyword>
<protein>
    <submittedName>
        <fullName evidence="1">Uncharacterized protein</fullName>
    </submittedName>
</protein>
<evidence type="ECO:0000313" key="2">
    <source>
        <dbReference type="Proteomes" id="UP000821845"/>
    </source>
</evidence>
<organism evidence="1 2">
    <name type="scientific">Hyalomma asiaticum</name>
    <name type="common">Tick</name>
    <dbReference type="NCBI Taxonomy" id="266040"/>
    <lineage>
        <taxon>Eukaryota</taxon>
        <taxon>Metazoa</taxon>
        <taxon>Ecdysozoa</taxon>
        <taxon>Arthropoda</taxon>
        <taxon>Chelicerata</taxon>
        <taxon>Arachnida</taxon>
        <taxon>Acari</taxon>
        <taxon>Parasitiformes</taxon>
        <taxon>Ixodida</taxon>
        <taxon>Ixodoidea</taxon>
        <taxon>Ixodidae</taxon>
        <taxon>Hyalomminae</taxon>
        <taxon>Hyalomma</taxon>
    </lineage>
</organism>
<name>A0ACB7S1U2_HYAAI</name>
<reference evidence="1" key="1">
    <citation type="submission" date="2020-05" db="EMBL/GenBank/DDBJ databases">
        <title>Large-scale comparative analyses of tick genomes elucidate their genetic diversity and vector capacities.</title>
        <authorList>
            <person name="Jia N."/>
            <person name="Wang J."/>
            <person name="Shi W."/>
            <person name="Du L."/>
            <person name="Sun Y."/>
            <person name="Zhan W."/>
            <person name="Jiang J."/>
            <person name="Wang Q."/>
            <person name="Zhang B."/>
            <person name="Ji P."/>
            <person name="Sakyi L.B."/>
            <person name="Cui X."/>
            <person name="Yuan T."/>
            <person name="Jiang B."/>
            <person name="Yang W."/>
            <person name="Lam T.T.-Y."/>
            <person name="Chang Q."/>
            <person name="Ding S."/>
            <person name="Wang X."/>
            <person name="Zhu J."/>
            <person name="Ruan X."/>
            <person name="Zhao L."/>
            <person name="Wei J."/>
            <person name="Que T."/>
            <person name="Du C."/>
            <person name="Cheng J."/>
            <person name="Dai P."/>
            <person name="Han X."/>
            <person name="Huang E."/>
            <person name="Gao Y."/>
            <person name="Liu J."/>
            <person name="Shao H."/>
            <person name="Ye R."/>
            <person name="Li L."/>
            <person name="Wei W."/>
            <person name="Wang X."/>
            <person name="Wang C."/>
            <person name="Yang T."/>
            <person name="Huo Q."/>
            <person name="Li W."/>
            <person name="Guo W."/>
            <person name="Chen H."/>
            <person name="Zhou L."/>
            <person name="Ni X."/>
            <person name="Tian J."/>
            <person name="Zhou Y."/>
            <person name="Sheng Y."/>
            <person name="Liu T."/>
            <person name="Pan Y."/>
            <person name="Xia L."/>
            <person name="Li J."/>
            <person name="Zhao F."/>
            <person name="Cao W."/>
        </authorList>
    </citation>
    <scope>NUCLEOTIDE SEQUENCE</scope>
    <source>
        <strain evidence="1">Hyas-2018</strain>
    </source>
</reference>
<gene>
    <name evidence="1" type="ORF">HPB50_023961</name>
</gene>
<accession>A0ACB7S1U2</accession>